<protein>
    <recommendedName>
        <fullName evidence="3">Phage protein</fullName>
    </recommendedName>
</protein>
<reference evidence="1 2" key="1">
    <citation type="submission" date="2023-10" db="EMBL/GenBank/DDBJ databases">
        <authorList>
            <person name="Botero Cardona J."/>
        </authorList>
    </citation>
    <scope>NUCLEOTIDE SEQUENCE [LARGE SCALE GENOMIC DNA]</scope>
    <source>
        <strain evidence="1 2">R-54839</strain>
    </source>
</reference>
<proteinExistence type="predicted"/>
<keyword evidence="2" id="KW-1185">Reference proteome</keyword>
<accession>A0ABN9Z1Z0</accession>
<comment type="caution">
    <text evidence="1">The sequence shown here is derived from an EMBL/GenBank/DDBJ whole genome shotgun (WGS) entry which is preliminary data.</text>
</comment>
<dbReference type="RefSeq" id="WP_338345367.1">
    <property type="nucleotide sequence ID" value="NZ_CAUZLK010000012.1"/>
</dbReference>
<gene>
    <name evidence="1" type="ORF">R54839_PPFHFPJH_01477</name>
</gene>
<sequence>MNQSQNNKAQFEEIIQRYHHDFSDFDEFASEEEKLIVMHYITQEANRAQRRLVGLE</sequence>
<evidence type="ECO:0008006" key="3">
    <source>
        <dbReference type="Google" id="ProtNLM"/>
    </source>
</evidence>
<evidence type="ECO:0000313" key="2">
    <source>
        <dbReference type="Proteomes" id="UP001314261"/>
    </source>
</evidence>
<dbReference type="Proteomes" id="UP001314261">
    <property type="component" value="Unassembled WGS sequence"/>
</dbReference>
<organism evidence="1 2">
    <name type="scientific">Fructobacillus fructosus</name>
    <dbReference type="NCBI Taxonomy" id="1631"/>
    <lineage>
        <taxon>Bacteria</taxon>
        <taxon>Bacillati</taxon>
        <taxon>Bacillota</taxon>
        <taxon>Bacilli</taxon>
        <taxon>Lactobacillales</taxon>
        <taxon>Lactobacillaceae</taxon>
        <taxon>Fructobacillus</taxon>
    </lineage>
</organism>
<dbReference type="EMBL" id="CAUZLR010000011">
    <property type="protein sequence ID" value="CAK1252834.1"/>
    <property type="molecule type" value="Genomic_DNA"/>
</dbReference>
<evidence type="ECO:0000313" key="1">
    <source>
        <dbReference type="EMBL" id="CAK1252834.1"/>
    </source>
</evidence>
<name>A0ABN9Z1Z0_9LACO</name>